<feature type="signal peptide" evidence="2">
    <location>
        <begin position="1"/>
        <end position="30"/>
    </location>
</feature>
<evidence type="ECO:0000313" key="4">
    <source>
        <dbReference type="WBParaSite" id="Gr19_v10_g7527.t1"/>
    </source>
</evidence>
<proteinExistence type="predicted"/>
<feature type="chain" id="PRO_5037757115" evidence="2">
    <location>
        <begin position="31"/>
        <end position="426"/>
    </location>
</feature>
<feature type="compositionally biased region" description="Basic and acidic residues" evidence="1">
    <location>
        <begin position="160"/>
        <end position="170"/>
    </location>
</feature>
<dbReference type="AlphaFoldDB" id="A0A914I857"/>
<reference evidence="4" key="1">
    <citation type="submission" date="2022-11" db="UniProtKB">
        <authorList>
            <consortium name="WormBaseParasite"/>
        </authorList>
    </citation>
    <scope>IDENTIFICATION</scope>
</reference>
<accession>A0A914I857</accession>
<name>A0A914I857_GLORO</name>
<evidence type="ECO:0000313" key="3">
    <source>
        <dbReference type="Proteomes" id="UP000887572"/>
    </source>
</evidence>
<keyword evidence="3" id="KW-1185">Reference proteome</keyword>
<protein>
    <submittedName>
        <fullName evidence="4">Uncharacterized protein</fullName>
    </submittedName>
</protein>
<feature type="region of interest" description="Disordered" evidence="1">
    <location>
        <begin position="160"/>
        <end position="184"/>
    </location>
</feature>
<feature type="compositionally biased region" description="Basic residues" evidence="1">
    <location>
        <begin position="99"/>
        <end position="110"/>
    </location>
</feature>
<evidence type="ECO:0000256" key="1">
    <source>
        <dbReference type="SAM" id="MobiDB-lite"/>
    </source>
</evidence>
<organism evidence="3 4">
    <name type="scientific">Globodera rostochiensis</name>
    <name type="common">Golden nematode worm</name>
    <name type="synonym">Heterodera rostochiensis</name>
    <dbReference type="NCBI Taxonomy" id="31243"/>
    <lineage>
        <taxon>Eukaryota</taxon>
        <taxon>Metazoa</taxon>
        <taxon>Ecdysozoa</taxon>
        <taxon>Nematoda</taxon>
        <taxon>Chromadorea</taxon>
        <taxon>Rhabditida</taxon>
        <taxon>Tylenchina</taxon>
        <taxon>Tylenchomorpha</taxon>
        <taxon>Tylenchoidea</taxon>
        <taxon>Heteroderidae</taxon>
        <taxon>Heteroderinae</taxon>
        <taxon>Globodera</taxon>
    </lineage>
</organism>
<dbReference type="WBParaSite" id="Gr19_v10_g7527.t1">
    <property type="protein sequence ID" value="Gr19_v10_g7527.t1"/>
    <property type="gene ID" value="Gr19_v10_g7527"/>
</dbReference>
<feature type="region of interest" description="Disordered" evidence="1">
    <location>
        <begin position="98"/>
        <end position="117"/>
    </location>
</feature>
<keyword evidence="2" id="KW-0732">Signal</keyword>
<sequence>MAFAVDLLVLVLRLSVLLLLAVLNCQCSAAAHPPLFNRIAPTSERALNLTLTADIEDERAATTTTNLSPTTVEAKIRRLKELRSEMRALTAMIREERRRNKVKDSKHRHHSVTDKMRSEIGRQFRKWRKKVLSKIHSVMHRLDHLEGEMHRTKDNLQKVLRDDKERDAKRRPPSSHSAEPIRRVQIHRRGERGSVCQNHGECKPGHCCLRDVPMSTVPLAVGQGTGHCVRKQQKTHANSSSPLVAVCKKASSTDLLNGIYENALDAVISINFFENDQQRLITRIPPELPAVPEPFPLLLLSATPPKNPQNKPTAHQQQQQAVVEPIKTYPKQQQQVQKTAEQVLQHTEQLQEEVRTQCVPKGPKLRKPKSLKAITEYELCKQECIRKRDQESVNEYIDYLREELRLAEERAQAEAQQQQQYGGNGF</sequence>
<evidence type="ECO:0000256" key="2">
    <source>
        <dbReference type="SAM" id="SignalP"/>
    </source>
</evidence>
<dbReference type="Proteomes" id="UP000887572">
    <property type="component" value="Unplaced"/>
</dbReference>